<proteinExistence type="predicted"/>
<sequence length="98" mass="10279">MSVLLCVVIAPIGLLMILGMSWFEDHFLRPPTSPGEQVVLSQVVQGQVLPGPVLGPHLGPHLGPLQGPVPVEPVPTAVELLRAARSPKQLPASKDNAA</sequence>
<dbReference type="EMBL" id="JBHEZZ010000006">
    <property type="protein sequence ID" value="MFC1402270.1"/>
    <property type="molecule type" value="Genomic_DNA"/>
</dbReference>
<reference evidence="1 2" key="1">
    <citation type="submission" date="2024-09" db="EMBL/GenBank/DDBJ databases">
        <authorList>
            <person name="Lee S.D."/>
        </authorList>
    </citation>
    <scope>NUCLEOTIDE SEQUENCE [LARGE SCALE GENOMIC DNA]</scope>
    <source>
        <strain evidence="1 2">N1-5</strain>
    </source>
</reference>
<name>A0ABV6ULE1_9ACTN</name>
<accession>A0ABV6ULE1</accession>
<evidence type="ECO:0000313" key="2">
    <source>
        <dbReference type="Proteomes" id="UP001592528"/>
    </source>
</evidence>
<protein>
    <submittedName>
        <fullName evidence="1">Uncharacterized protein</fullName>
    </submittedName>
</protein>
<evidence type="ECO:0000313" key="1">
    <source>
        <dbReference type="EMBL" id="MFC1402270.1"/>
    </source>
</evidence>
<organism evidence="1 2">
    <name type="scientific">Streptacidiphilus cavernicola</name>
    <dbReference type="NCBI Taxonomy" id="3342716"/>
    <lineage>
        <taxon>Bacteria</taxon>
        <taxon>Bacillati</taxon>
        <taxon>Actinomycetota</taxon>
        <taxon>Actinomycetes</taxon>
        <taxon>Kitasatosporales</taxon>
        <taxon>Streptomycetaceae</taxon>
        <taxon>Streptacidiphilus</taxon>
    </lineage>
</organism>
<keyword evidence="2" id="KW-1185">Reference proteome</keyword>
<comment type="caution">
    <text evidence="1">The sequence shown here is derived from an EMBL/GenBank/DDBJ whole genome shotgun (WGS) entry which is preliminary data.</text>
</comment>
<dbReference type="Proteomes" id="UP001592528">
    <property type="component" value="Unassembled WGS sequence"/>
</dbReference>
<gene>
    <name evidence="1" type="ORF">ACEZDJ_13345</name>
</gene>